<name>A0A163S235_9CELL</name>
<evidence type="ECO:0000256" key="10">
    <source>
        <dbReference type="SAM" id="MobiDB-lite"/>
    </source>
</evidence>
<dbReference type="SMART" id="SM00382">
    <property type="entry name" value="AAA"/>
    <property type="match status" value="1"/>
</dbReference>
<sequence length="341" mass="36237">MPDPMIDVRGLTRSYGSHAVLQGVDLSVRRGEIFALLGPNGAGKTTAVNILTTLVRPDAGTATIAGHDVVRQAARVREVIALTGQYASVDEFQTGEENLAMMATLAHLPRAAVRARTAELLDRFDLTDAARRRVETYSGGMRRRLDLAISLVASPQVLILDEPTTGLDPQSRSELWDVVRELAADGITVLLTTQYLEEADRLADTIAVLDGGRIVARGTASELKALVPGQHVRVDVEDSHALASVQQIGLEISEVDEKDLAALVPTTDPLRTVRDVLARADERGIPVTGVSVVKPSLDDVFLALTGSRAARATIQAQGTPTTPSAPTQPAVSPATTKAGLR</sequence>
<dbReference type="Pfam" id="PF00005">
    <property type="entry name" value="ABC_tran"/>
    <property type="match status" value="1"/>
</dbReference>
<dbReference type="InterPro" id="IPR017871">
    <property type="entry name" value="ABC_transporter-like_CS"/>
</dbReference>
<evidence type="ECO:0000313" key="13">
    <source>
        <dbReference type="Proteomes" id="UP000076447"/>
    </source>
</evidence>
<protein>
    <submittedName>
        <fullName evidence="12">Daunorubicin/doxorubicin resistance ATP-binding protein DrrA</fullName>
        <ecNumber evidence="12">3.6.3.-</ecNumber>
    </submittedName>
</protein>
<dbReference type="GO" id="GO:0046677">
    <property type="term" value="P:response to antibiotic"/>
    <property type="evidence" value="ECO:0007669"/>
    <property type="project" value="UniProtKB-KW"/>
</dbReference>
<dbReference type="AlphaFoldDB" id="A0A163S235"/>
<evidence type="ECO:0000256" key="6">
    <source>
        <dbReference type="ARBA" id="ARBA00022967"/>
    </source>
</evidence>
<dbReference type="PROSITE" id="PS00211">
    <property type="entry name" value="ABC_TRANSPORTER_1"/>
    <property type="match status" value="1"/>
</dbReference>
<feature type="domain" description="ABC transporter" evidence="11">
    <location>
        <begin position="6"/>
        <end position="236"/>
    </location>
</feature>
<dbReference type="GO" id="GO:0043215">
    <property type="term" value="P:daunorubicin transport"/>
    <property type="evidence" value="ECO:0007669"/>
    <property type="project" value="InterPro"/>
</dbReference>
<comment type="caution">
    <text evidence="12">The sequence shown here is derived from an EMBL/GenBank/DDBJ whole genome shotgun (WGS) entry which is preliminary data.</text>
</comment>
<keyword evidence="2" id="KW-0813">Transport</keyword>
<dbReference type="Gene3D" id="3.40.50.300">
    <property type="entry name" value="P-loop containing nucleotide triphosphate hydrolases"/>
    <property type="match status" value="1"/>
</dbReference>
<comment type="similarity">
    <text evidence="9">Belongs to the ABC transporter superfamily. Drug exporter-1 (DrugE1) (TC 3.A.1.105) family.</text>
</comment>
<keyword evidence="7" id="KW-0472">Membrane</keyword>
<dbReference type="InterPro" id="IPR027417">
    <property type="entry name" value="P-loop_NTPase"/>
</dbReference>
<dbReference type="GO" id="GO:0005886">
    <property type="term" value="C:plasma membrane"/>
    <property type="evidence" value="ECO:0007669"/>
    <property type="project" value="UniProtKB-SubCell"/>
</dbReference>
<gene>
    <name evidence="12" type="primary">drrA_5</name>
    <name evidence="12" type="ORF">OJAG_13740</name>
</gene>
<comment type="subcellular location">
    <subcellularLocation>
        <location evidence="1">Cell membrane</location>
        <topology evidence="1">Peripheral membrane protein</topology>
        <orientation evidence="1">Cytoplasmic side</orientation>
    </subcellularLocation>
</comment>
<evidence type="ECO:0000259" key="11">
    <source>
        <dbReference type="PROSITE" id="PS50893"/>
    </source>
</evidence>
<dbReference type="InterPro" id="IPR005894">
    <property type="entry name" value="DrrA"/>
</dbReference>
<dbReference type="Proteomes" id="UP000076447">
    <property type="component" value="Unassembled WGS sequence"/>
</dbReference>
<dbReference type="NCBIfam" id="TIGR01188">
    <property type="entry name" value="drrA"/>
    <property type="match status" value="1"/>
</dbReference>
<evidence type="ECO:0000256" key="9">
    <source>
        <dbReference type="ARBA" id="ARBA00049985"/>
    </source>
</evidence>
<dbReference type="InterPro" id="IPR025302">
    <property type="entry name" value="DrrA1/2-like_C"/>
</dbReference>
<reference evidence="12 13" key="1">
    <citation type="submission" date="2016-01" db="EMBL/GenBank/DDBJ databases">
        <title>Genome sequence of Oerskovia enterophila VJag, an agar and cellulose degrading bacterium.</title>
        <authorList>
            <person name="Poehlein A."/>
            <person name="Jag V."/>
            <person name="Bengelsdorf F."/>
            <person name="Duerre P."/>
            <person name="Daniel R."/>
        </authorList>
    </citation>
    <scope>NUCLEOTIDE SEQUENCE [LARGE SCALE GENOMIC DNA]</scope>
    <source>
        <strain evidence="12 13">VJag</strain>
    </source>
</reference>
<dbReference type="InterPro" id="IPR003439">
    <property type="entry name" value="ABC_transporter-like_ATP-bd"/>
</dbReference>
<dbReference type="GO" id="GO:0016887">
    <property type="term" value="F:ATP hydrolysis activity"/>
    <property type="evidence" value="ECO:0007669"/>
    <property type="project" value="InterPro"/>
</dbReference>
<keyword evidence="8" id="KW-0046">Antibiotic resistance</keyword>
<keyword evidence="6" id="KW-1278">Translocase</keyword>
<dbReference type="PANTHER" id="PTHR42711">
    <property type="entry name" value="ABC TRANSPORTER ATP-BINDING PROTEIN"/>
    <property type="match status" value="1"/>
</dbReference>
<keyword evidence="4" id="KW-0547">Nucleotide-binding</keyword>
<dbReference type="PANTHER" id="PTHR42711:SF19">
    <property type="entry name" value="DOXORUBICIN RESISTANCE ATP-BINDING PROTEIN DRRA"/>
    <property type="match status" value="1"/>
</dbReference>
<keyword evidence="12" id="KW-0378">Hydrolase</keyword>
<keyword evidence="5 12" id="KW-0067">ATP-binding</keyword>
<dbReference type="SUPFAM" id="SSF52540">
    <property type="entry name" value="P-loop containing nucleoside triphosphate hydrolases"/>
    <property type="match status" value="1"/>
</dbReference>
<dbReference type="STRING" id="43678.OJAG_13740"/>
<dbReference type="EC" id="3.6.3.-" evidence="12"/>
<dbReference type="PROSITE" id="PS50893">
    <property type="entry name" value="ABC_TRANSPORTER_2"/>
    <property type="match status" value="1"/>
</dbReference>
<dbReference type="EMBL" id="LRIE01000063">
    <property type="protein sequence ID" value="KZM35933.1"/>
    <property type="molecule type" value="Genomic_DNA"/>
</dbReference>
<accession>A0A163S235</accession>
<dbReference type="RefSeq" id="WP_068707824.1">
    <property type="nucleotide sequence ID" value="NZ_LRIE01000063.1"/>
</dbReference>
<dbReference type="Pfam" id="PF13732">
    <property type="entry name" value="DrrA1-3_C"/>
    <property type="match status" value="1"/>
</dbReference>
<proteinExistence type="inferred from homology"/>
<dbReference type="PATRIC" id="fig|43678.3.peg.1438"/>
<evidence type="ECO:0000256" key="8">
    <source>
        <dbReference type="ARBA" id="ARBA00023251"/>
    </source>
</evidence>
<dbReference type="FunFam" id="3.40.50.300:FF:000589">
    <property type="entry name" value="ABC transporter, ATP-binding subunit"/>
    <property type="match status" value="1"/>
</dbReference>
<dbReference type="GO" id="GO:1900753">
    <property type="term" value="P:doxorubicin transport"/>
    <property type="evidence" value="ECO:0007669"/>
    <property type="project" value="InterPro"/>
</dbReference>
<dbReference type="GO" id="GO:0005524">
    <property type="term" value="F:ATP binding"/>
    <property type="evidence" value="ECO:0007669"/>
    <property type="project" value="UniProtKB-KW"/>
</dbReference>
<feature type="region of interest" description="Disordered" evidence="10">
    <location>
        <begin position="315"/>
        <end position="341"/>
    </location>
</feature>
<dbReference type="InterPro" id="IPR003593">
    <property type="entry name" value="AAA+_ATPase"/>
</dbReference>
<evidence type="ECO:0000256" key="1">
    <source>
        <dbReference type="ARBA" id="ARBA00004413"/>
    </source>
</evidence>
<evidence type="ECO:0000256" key="5">
    <source>
        <dbReference type="ARBA" id="ARBA00022840"/>
    </source>
</evidence>
<evidence type="ECO:0000256" key="4">
    <source>
        <dbReference type="ARBA" id="ARBA00022741"/>
    </source>
</evidence>
<organism evidence="12 13">
    <name type="scientific">Oerskovia enterophila</name>
    <dbReference type="NCBI Taxonomy" id="43678"/>
    <lineage>
        <taxon>Bacteria</taxon>
        <taxon>Bacillati</taxon>
        <taxon>Actinomycetota</taxon>
        <taxon>Actinomycetes</taxon>
        <taxon>Micrococcales</taxon>
        <taxon>Cellulomonadaceae</taxon>
        <taxon>Oerskovia</taxon>
    </lineage>
</organism>
<keyword evidence="3" id="KW-1003">Cell membrane</keyword>
<evidence type="ECO:0000256" key="2">
    <source>
        <dbReference type="ARBA" id="ARBA00022448"/>
    </source>
</evidence>
<evidence type="ECO:0000313" key="12">
    <source>
        <dbReference type="EMBL" id="KZM35933.1"/>
    </source>
</evidence>
<dbReference type="OrthoDB" id="9804819at2"/>
<evidence type="ECO:0000256" key="7">
    <source>
        <dbReference type="ARBA" id="ARBA00023136"/>
    </source>
</evidence>
<evidence type="ECO:0000256" key="3">
    <source>
        <dbReference type="ARBA" id="ARBA00022475"/>
    </source>
</evidence>
<dbReference type="InterPro" id="IPR050763">
    <property type="entry name" value="ABC_transporter_ATP-binding"/>
</dbReference>